<protein>
    <recommendedName>
        <fullName evidence="1">Heterokaryon incompatibility domain-containing protein</fullName>
    </recommendedName>
</protein>
<gene>
    <name evidence="2" type="ORF">EJ08DRAFT_343280</name>
</gene>
<dbReference type="PANTHER" id="PTHR24148">
    <property type="entry name" value="ANKYRIN REPEAT DOMAIN-CONTAINING PROTEIN 39 HOMOLOG-RELATED"/>
    <property type="match status" value="1"/>
</dbReference>
<evidence type="ECO:0000313" key="3">
    <source>
        <dbReference type="Proteomes" id="UP000800235"/>
    </source>
</evidence>
<sequence>MDRSGHSEVYSFVALNNRPDEGGAILPVTDLHFRVATIQPGLVNDPIRCDLKTTTIGKHQDDIYEALSYCWGSLDERESILLDSRSFNVTKNLYSALLHLRHPTHTRTVFIDAICINQNDIAERNILVRNMWAIYKYAREVVVFLGPEAKHTQKVFDRIQELGEWLRKESSFSNAPSPPDSEWPHLWEGVKDIFDRAWWRRVWIIQEIAVATDVRVMCGSHELPWICFDAIISMRVGQLVEPQKFDRILAWPYDRYDAECKTSRAGISWDSAAAIQVARNSYLKQHECSTNLNTALDRGLGTYLIRFREFGCQDPRDKVYGIMKLSQSSDDIIPDYSETNTVIDVFMDAVKSSLRGGLGIFSALDYTEFEQYIASGRQRPSWCPNFNAPGPENYPFFQIGFDCSRGTEVTFRFDESTMVLEGYELDTLDMFPTCSPYAQDITFSTERHDLIRDWSRCVGERQASCTPYKYHEARCAALDRTISLLTEKYFEEEFQRLQNFGSGYGCIPFKLSELHGQETQAKTDAIGMTLISDSSIMN</sequence>
<dbReference type="OrthoDB" id="194358at2759"/>
<evidence type="ECO:0000259" key="1">
    <source>
        <dbReference type="Pfam" id="PF06985"/>
    </source>
</evidence>
<dbReference type="AlphaFoldDB" id="A0A9P4P181"/>
<organism evidence="2 3">
    <name type="scientific">Tothia fuscella</name>
    <dbReference type="NCBI Taxonomy" id="1048955"/>
    <lineage>
        <taxon>Eukaryota</taxon>
        <taxon>Fungi</taxon>
        <taxon>Dikarya</taxon>
        <taxon>Ascomycota</taxon>
        <taxon>Pezizomycotina</taxon>
        <taxon>Dothideomycetes</taxon>
        <taxon>Pleosporomycetidae</taxon>
        <taxon>Venturiales</taxon>
        <taxon>Cylindrosympodiaceae</taxon>
        <taxon>Tothia</taxon>
    </lineage>
</organism>
<dbReference type="InterPro" id="IPR010730">
    <property type="entry name" value="HET"/>
</dbReference>
<evidence type="ECO:0000313" key="2">
    <source>
        <dbReference type="EMBL" id="KAF2435556.1"/>
    </source>
</evidence>
<dbReference type="EMBL" id="MU007013">
    <property type="protein sequence ID" value="KAF2435556.1"/>
    <property type="molecule type" value="Genomic_DNA"/>
</dbReference>
<feature type="domain" description="Heterokaryon incompatibility" evidence="1">
    <location>
        <begin position="64"/>
        <end position="207"/>
    </location>
</feature>
<name>A0A9P4P181_9PEZI</name>
<comment type="caution">
    <text evidence="2">The sequence shown here is derived from an EMBL/GenBank/DDBJ whole genome shotgun (WGS) entry which is preliminary data.</text>
</comment>
<dbReference type="Pfam" id="PF06985">
    <property type="entry name" value="HET"/>
    <property type="match status" value="1"/>
</dbReference>
<dbReference type="PANTHER" id="PTHR24148:SF64">
    <property type="entry name" value="HETEROKARYON INCOMPATIBILITY DOMAIN-CONTAINING PROTEIN"/>
    <property type="match status" value="1"/>
</dbReference>
<proteinExistence type="predicted"/>
<dbReference type="InterPro" id="IPR052895">
    <property type="entry name" value="HetReg/Transcr_Mod"/>
</dbReference>
<keyword evidence="3" id="KW-1185">Reference proteome</keyword>
<accession>A0A9P4P181</accession>
<dbReference type="Proteomes" id="UP000800235">
    <property type="component" value="Unassembled WGS sequence"/>
</dbReference>
<reference evidence="2" key="1">
    <citation type="journal article" date="2020" name="Stud. Mycol.">
        <title>101 Dothideomycetes genomes: a test case for predicting lifestyles and emergence of pathogens.</title>
        <authorList>
            <person name="Haridas S."/>
            <person name="Albert R."/>
            <person name="Binder M."/>
            <person name="Bloem J."/>
            <person name="Labutti K."/>
            <person name="Salamov A."/>
            <person name="Andreopoulos B."/>
            <person name="Baker S."/>
            <person name="Barry K."/>
            <person name="Bills G."/>
            <person name="Bluhm B."/>
            <person name="Cannon C."/>
            <person name="Castanera R."/>
            <person name="Culley D."/>
            <person name="Daum C."/>
            <person name="Ezra D."/>
            <person name="Gonzalez J."/>
            <person name="Henrissat B."/>
            <person name="Kuo A."/>
            <person name="Liang C."/>
            <person name="Lipzen A."/>
            <person name="Lutzoni F."/>
            <person name="Magnuson J."/>
            <person name="Mondo S."/>
            <person name="Nolan M."/>
            <person name="Ohm R."/>
            <person name="Pangilinan J."/>
            <person name="Park H.-J."/>
            <person name="Ramirez L."/>
            <person name="Alfaro M."/>
            <person name="Sun H."/>
            <person name="Tritt A."/>
            <person name="Yoshinaga Y."/>
            <person name="Zwiers L.-H."/>
            <person name="Turgeon B."/>
            <person name="Goodwin S."/>
            <person name="Spatafora J."/>
            <person name="Crous P."/>
            <person name="Grigoriev I."/>
        </authorList>
    </citation>
    <scope>NUCLEOTIDE SEQUENCE</scope>
    <source>
        <strain evidence="2">CBS 130266</strain>
    </source>
</reference>